<accession>A0AC35G9B8</accession>
<dbReference type="WBParaSite" id="PS1159_v2.g2818.t1">
    <property type="protein sequence ID" value="PS1159_v2.g2818.t1"/>
    <property type="gene ID" value="PS1159_v2.g2818"/>
</dbReference>
<evidence type="ECO:0000313" key="2">
    <source>
        <dbReference type="WBParaSite" id="PS1159_v2.g2818.t1"/>
    </source>
</evidence>
<sequence>MPKYSPNSMILLLNAHKKIFPEKLNLYCFSENRKSSETSYVQIRLASYPGPNCAFEFFIASCPTVSNPDYFGLTSPKTDIYVELNYDLPVRENYPVLMCYPPMVYESRWQQIIFAIEIYKYYGTDMQIQYINSAMTEIVDLLEIYEKKGFIKIEKFAFVDFDDKTVSKIGINPMLELNSRNQPLALTDCLMKYRESAEFIIIADVDDILFPQRKPFYNEFSFWSKVYSNFSAFMYYRSYAKIEVAETFEEFSFEKTIKSLKKIDVLDFGKTVYKTKNVEAAWIHWPPFKNRTTATVPPNKGRMLHVQVKNSTLYMTNLHKMRAFNPIPDNDIQELTKNFTSSFKGYPSFKANGIYAKSIFNCYQASVDWDITHPNEKAPCVNPLQCEKPKYVKNYKCKVARRDFFATPINNNIVFHVASSNYYWWTSGNGCNVFSN</sequence>
<evidence type="ECO:0000313" key="1">
    <source>
        <dbReference type="Proteomes" id="UP000887580"/>
    </source>
</evidence>
<organism evidence="1 2">
    <name type="scientific">Panagrolaimus sp. PS1159</name>
    <dbReference type="NCBI Taxonomy" id="55785"/>
    <lineage>
        <taxon>Eukaryota</taxon>
        <taxon>Metazoa</taxon>
        <taxon>Ecdysozoa</taxon>
        <taxon>Nematoda</taxon>
        <taxon>Chromadorea</taxon>
        <taxon>Rhabditida</taxon>
        <taxon>Tylenchina</taxon>
        <taxon>Panagrolaimomorpha</taxon>
        <taxon>Panagrolaimoidea</taxon>
        <taxon>Panagrolaimidae</taxon>
        <taxon>Panagrolaimus</taxon>
    </lineage>
</organism>
<dbReference type="Proteomes" id="UP000887580">
    <property type="component" value="Unplaced"/>
</dbReference>
<reference evidence="2" key="1">
    <citation type="submission" date="2022-11" db="UniProtKB">
        <authorList>
            <consortium name="WormBaseParasite"/>
        </authorList>
    </citation>
    <scope>IDENTIFICATION</scope>
</reference>
<proteinExistence type="predicted"/>
<protein>
    <submittedName>
        <fullName evidence="2">Glycosyltransferase family 92 protein</fullName>
    </submittedName>
</protein>
<name>A0AC35G9B8_9BILA</name>